<protein>
    <submittedName>
        <fullName evidence="3">Uncharacterized protein</fullName>
    </submittedName>
</protein>
<dbReference type="EMBL" id="CAWUHD010000105">
    <property type="protein sequence ID" value="CAK7231766.1"/>
    <property type="molecule type" value="Genomic_DNA"/>
</dbReference>
<feature type="compositionally biased region" description="Polar residues" evidence="2">
    <location>
        <begin position="7"/>
        <end position="28"/>
    </location>
</feature>
<feature type="region of interest" description="Disordered" evidence="2">
    <location>
        <begin position="688"/>
        <end position="723"/>
    </location>
</feature>
<accession>A0ABP0CK47</accession>
<name>A0ABP0CK47_9PEZI</name>
<gene>
    <name evidence="3" type="ORF">SEUCBS140593_008036</name>
</gene>
<feature type="region of interest" description="Disordered" evidence="2">
    <location>
        <begin position="830"/>
        <end position="890"/>
    </location>
</feature>
<reference evidence="3 4" key="1">
    <citation type="submission" date="2024-01" db="EMBL/GenBank/DDBJ databases">
        <authorList>
            <person name="Allen C."/>
            <person name="Tagirdzhanova G."/>
        </authorList>
    </citation>
    <scope>NUCLEOTIDE SEQUENCE [LARGE SCALE GENOMIC DNA]</scope>
</reference>
<feature type="compositionally biased region" description="Polar residues" evidence="2">
    <location>
        <begin position="809"/>
        <end position="819"/>
    </location>
</feature>
<evidence type="ECO:0000256" key="2">
    <source>
        <dbReference type="SAM" id="MobiDB-lite"/>
    </source>
</evidence>
<feature type="region of interest" description="Disordered" evidence="2">
    <location>
        <begin position="226"/>
        <end position="291"/>
    </location>
</feature>
<feature type="region of interest" description="Disordered" evidence="2">
    <location>
        <begin position="800"/>
        <end position="819"/>
    </location>
</feature>
<feature type="region of interest" description="Disordered" evidence="2">
    <location>
        <begin position="394"/>
        <end position="449"/>
    </location>
</feature>
<feature type="compositionally biased region" description="Low complexity" evidence="2">
    <location>
        <begin position="836"/>
        <end position="858"/>
    </location>
</feature>
<feature type="compositionally biased region" description="Basic and acidic residues" evidence="2">
    <location>
        <begin position="428"/>
        <end position="439"/>
    </location>
</feature>
<dbReference type="PANTHER" id="PTHR42041">
    <property type="entry name" value="DNA ENDONUCLEASE ACTIVATOR CTP1 C-TERMINAL DOMAIN-CONTAINING PROTEIN"/>
    <property type="match status" value="1"/>
</dbReference>
<keyword evidence="1" id="KW-0175">Coiled coil</keyword>
<evidence type="ECO:0000313" key="3">
    <source>
        <dbReference type="EMBL" id="CAK7231766.1"/>
    </source>
</evidence>
<dbReference type="PANTHER" id="PTHR42041:SF1">
    <property type="entry name" value="DNA ENDONUCLEASE ACTIVATOR CTP1 C-TERMINAL DOMAIN-CONTAINING PROTEIN"/>
    <property type="match status" value="1"/>
</dbReference>
<sequence>MDFHGSRSGSPTPLQAVSPERVNQQQGSHLGFDSSIASVTDKISQFNSLAMQSKQLERKTADAALKRAMVGREEAETEMRRYREEVRQLRKQLDEGRHREQRVGERLETVMENYGRAKETHAHTQALWEKEIRRARKETFKSQSAIVKLQEELKSARGNARTAEEALVHEKERSKAREQEAFQARYDLVGCQEELEQTLQKVKMLEQERDAFRSLAKSEEDVARIASEGRLPLPPPDSEEEAEEAELKEKDDEKEEEAACSDGESMVEDDASNDLLVVPKQRPSKRKSTKSSRISSVTLLDIKSSAASEAEISELTRLWQWEKQRADRASDLVEYLEAECHLRACSCMKKRPRTSILESARKRPNLDIGDSGDRIILSEKAVITSPTAKIRANLTPAGKKAPQSNLNISHSPERHHAEDNGETEETTEGQKDQEHEQSPKQKPPRLSTTVFIPEEGVFRTVSQQITEEMEEAVAAAAMATMASMPEEPSEEAYDAETVVSAAPAEKVTQITQLTQHTMLPHHDILDEDIQDADTTLGDVTTDTADYTVETTTDQSMYARTPSVDPPSYAQQRTSLLSLLDAPHRQEVERPINFYVPTTPGPEMPVSNTTRNITAVRDSDVCSNADMDISMEEIAPRPAASILISSTSMRDVDVEMDVASEVHDASRNNVAEVEQEDLRVSDVTEVAYVRGSQSGGSRPASAQASRNSDDDYDRDATPLAQPQRYETPAMNEVPSVRSVRPHTVAATTTFTHKTTTTKVPLREETTDPSLAQRIMAAQRTPTNKILPTAASASAIYGDGEAKTTDGPSFDINNPALTPTMTREQCLAQIRERRGRARSAAGGSTSSSSTTSSSGTTTTAPGGIRRPVTPGKERREVSAPVRRVASVRRVRP</sequence>
<keyword evidence="4" id="KW-1185">Reference proteome</keyword>
<evidence type="ECO:0000256" key="1">
    <source>
        <dbReference type="SAM" id="Coils"/>
    </source>
</evidence>
<comment type="caution">
    <text evidence="3">The sequence shown here is derived from an EMBL/GenBank/DDBJ whole genome shotgun (WGS) entry which is preliminary data.</text>
</comment>
<feature type="compositionally biased region" description="Acidic residues" evidence="2">
    <location>
        <begin position="252"/>
        <end position="272"/>
    </location>
</feature>
<feature type="coiled-coil region" evidence="1">
    <location>
        <begin position="65"/>
        <end position="99"/>
    </location>
</feature>
<evidence type="ECO:0000313" key="4">
    <source>
        <dbReference type="Proteomes" id="UP001642482"/>
    </source>
</evidence>
<dbReference type="Proteomes" id="UP001642482">
    <property type="component" value="Unassembled WGS sequence"/>
</dbReference>
<feature type="coiled-coil region" evidence="1">
    <location>
        <begin position="146"/>
        <end position="215"/>
    </location>
</feature>
<feature type="compositionally biased region" description="Polar residues" evidence="2">
    <location>
        <begin position="690"/>
        <end position="705"/>
    </location>
</feature>
<proteinExistence type="predicted"/>
<organism evidence="3 4">
    <name type="scientific">Sporothrix eucalyptigena</name>
    <dbReference type="NCBI Taxonomy" id="1812306"/>
    <lineage>
        <taxon>Eukaryota</taxon>
        <taxon>Fungi</taxon>
        <taxon>Dikarya</taxon>
        <taxon>Ascomycota</taxon>
        <taxon>Pezizomycotina</taxon>
        <taxon>Sordariomycetes</taxon>
        <taxon>Sordariomycetidae</taxon>
        <taxon>Ophiostomatales</taxon>
        <taxon>Ophiostomataceae</taxon>
        <taxon>Sporothrix</taxon>
    </lineage>
</organism>
<feature type="region of interest" description="Disordered" evidence="2">
    <location>
        <begin position="1"/>
        <end position="31"/>
    </location>
</feature>